<comment type="function">
    <text evidence="10">Part of the Sec protein translocase complex. Interacts with the SecYEG preprotein conducting channel. SecDF uses the proton motive force (PMF) to complete protein translocation after the ATP-dependent function of SecA.</text>
</comment>
<keyword evidence="3 10" id="KW-1003">Cell membrane</keyword>
<keyword evidence="8 10" id="KW-0472">Membrane</keyword>
<comment type="subcellular location">
    <subcellularLocation>
        <location evidence="1 10">Cell membrane</location>
        <topology evidence="1 10">Multi-pass membrane protein</topology>
    </subcellularLocation>
</comment>
<dbReference type="InterPro" id="IPR022645">
    <property type="entry name" value="SecD/SecF_bac"/>
</dbReference>
<keyword evidence="2 10" id="KW-0813">Transport</keyword>
<evidence type="ECO:0000256" key="9">
    <source>
        <dbReference type="ARBA" id="ARBA00060763"/>
    </source>
</evidence>
<comment type="similarity">
    <text evidence="9 10">Belongs to the SecD/SecF family. SecF subfamily.</text>
</comment>
<feature type="transmembrane region" description="Helical" evidence="10">
    <location>
        <begin position="163"/>
        <end position="184"/>
    </location>
</feature>
<dbReference type="OrthoDB" id="9774769at2"/>
<evidence type="ECO:0000256" key="5">
    <source>
        <dbReference type="ARBA" id="ARBA00022927"/>
    </source>
</evidence>
<evidence type="ECO:0000256" key="10">
    <source>
        <dbReference type="HAMAP-Rule" id="MF_01464"/>
    </source>
</evidence>
<name>A0A084CPD2_9GAMM</name>
<feature type="transmembrane region" description="Helical" evidence="10">
    <location>
        <begin position="242"/>
        <end position="263"/>
    </location>
</feature>
<dbReference type="NCBIfam" id="TIGR00966">
    <property type="entry name" value="transloc_SecF"/>
    <property type="match status" value="1"/>
</dbReference>
<dbReference type="PANTHER" id="PTHR30081:SF8">
    <property type="entry name" value="PROTEIN TRANSLOCASE SUBUNIT SECF"/>
    <property type="match status" value="1"/>
</dbReference>
<comment type="caution">
    <text evidence="12">The sequence shown here is derived from an EMBL/GenBank/DDBJ whole genome shotgun (WGS) entry which is preliminary data.</text>
</comment>
<protein>
    <recommendedName>
        <fullName evidence="10">Protein-export membrane protein SecF</fullName>
    </recommendedName>
</protein>
<accession>A0A084CPD2</accession>
<dbReference type="eggNOG" id="COG0341">
    <property type="taxonomic scope" value="Bacteria"/>
</dbReference>
<feature type="transmembrane region" description="Helical" evidence="10">
    <location>
        <begin position="269"/>
        <end position="290"/>
    </location>
</feature>
<dbReference type="EMBL" id="JGVK01000002">
    <property type="protein sequence ID" value="KEY91661.1"/>
    <property type="molecule type" value="Genomic_DNA"/>
</dbReference>
<feature type="transmembrane region" description="Helical" evidence="10">
    <location>
        <begin position="20"/>
        <end position="40"/>
    </location>
</feature>
<dbReference type="InterPro" id="IPR048634">
    <property type="entry name" value="SecD_SecF_C"/>
</dbReference>
<gene>
    <name evidence="10 12" type="primary">secF</name>
    <name evidence="12" type="ORF">CF67_10012</name>
</gene>
<dbReference type="AlphaFoldDB" id="A0A084CPD2"/>
<keyword evidence="6 10" id="KW-1133">Transmembrane helix</keyword>
<keyword evidence="4 10" id="KW-0812">Transmembrane</keyword>
<dbReference type="Proteomes" id="UP000053784">
    <property type="component" value="Unassembled WGS sequence"/>
</dbReference>
<dbReference type="GO" id="GO:0015450">
    <property type="term" value="F:protein-transporting ATPase activity"/>
    <property type="evidence" value="ECO:0007669"/>
    <property type="project" value="InterPro"/>
</dbReference>
<dbReference type="GO" id="GO:0006605">
    <property type="term" value="P:protein targeting"/>
    <property type="evidence" value="ECO:0007669"/>
    <property type="project" value="UniProtKB-UniRule"/>
</dbReference>
<dbReference type="Gene3D" id="1.20.1640.10">
    <property type="entry name" value="Multidrug efflux transporter AcrB transmembrane domain"/>
    <property type="match status" value="1"/>
</dbReference>
<dbReference type="InterPro" id="IPR005665">
    <property type="entry name" value="SecF_bac"/>
</dbReference>
<proteinExistence type="inferred from homology"/>
<dbReference type="InterPro" id="IPR055344">
    <property type="entry name" value="SecD_SecF_C_bact"/>
</dbReference>
<dbReference type="PRINTS" id="PR01755">
    <property type="entry name" value="SECFTRNLCASE"/>
</dbReference>
<comment type="subunit">
    <text evidence="10">Forms a complex with SecD. Part of the essential Sec protein translocation apparatus which comprises SecA, SecYEG and auxiliary proteins SecDF-YajC and YidC.</text>
</comment>
<evidence type="ECO:0000256" key="3">
    <source>
        <dbReference type="ARBA" id="ARBA00022475"/>
    </source>
</evidence>
<dbReference type="NCBIfam" id="TIGR00916">
    <property type="entry name" value="2A0604s01"/>
    <property type="match status" value="1"/>
</dbReference>
<sequence>MFQILKVENTIDFMRWSKVASFFSILIIFVCTFIISTRWLNLGLDFTGGVLIEIEFENRVNLEKIRASLDKSGFVDAVVQNFGSSRNIVVRLRSQDGIVDQALGRQILDIIKDGVDKNAKAHRIEFIGPSVGAELSEAGGFAILASLVCILIYVSIRFEWRLAVGAVVALLHDLIVTLGVFSIMQIEVDLTIVAALLTVVGYSLNDTVVVFDRIRENYRRMNTSKSVDIINDSITRTLSRTLITSTTTLFVVIALFVQGGAILHGFATALFLGIIIGTYSSVYVASTLALRLGIQREHLVST</sequence>
<feature type="domain" description="Protein export membrane protein SecD/SecF C-terminal" evidence="11">
    <location>
        <begin position="114"/>
        <end position="292"/>
    </location>
</feature>
<dbReference type="SUPFAM" id="SSF82866">
    <property type="entry name" value="Multidrug efflux transporter AcrB transmembrane domain"/>
    <property type="match status" value="1"/>
</dbReference>
<evidence type="ECO:0000313" key="13">
    <source>
        <dbReference type="Proteomes" id="UP000053784"/>
    </source>
</evidence>
<feature type="transmembrane region" description="Helical" evidence="10">
    <location>
        <begin position="138"/>
        <end position="156"/>
    </location>
</feature>
<evidence type="ECO:0000256" key="2">
    <source>
        <dbReference type="ARBA" id="ARBA00022448"/>
    </source>
</evidence>
<evidence type="ECO:0000256" key="6">
    <source>
        <dbReference type="ARBA" id="ARBA00022989"/>
    </source>
</evidence>
<dbReference type="Pfam" id="PF02355">
    <property type="entry name" value="SecD_SecF_C"/>
    <property type="match status" value="1"/>
</dbReference>
<keyword evidence="13" id="KW-1185">Reference proteome</keyword>
<dbReference type="Pfam" id="PF07549">
    <property type="entry name" value="Sec_GG"/>
    <property type="match status" value="1"/>
</dbReference>
<dbReference type="GO" id="GO:0065002">
    <property type="term" value="P:intracellular protein transmembrane transport"/>
    <property type="evidence" value="ECO:0007669"/>
    <property type="project" value="UniProtKB-UniRule"/>
</dbReference>
<keyword evidence="5 10" id="KW-0653">Protein transport</keyword>
<evidence type="ECO:0000256" key="1">
    <source>
        <dbReference type="ARBA" id="ARBA00004651"/>
    </source>
</evidence>
<evidence type="ECO:0000256" key="4">
    <source>
        <dbReference type="ARBA" id="ARBA00022692"/>
    </source>
</evidence>
<dbReference type="InterPro" id="IPR022813">
    <property type="entry name" value="SecD/SecF_arch_bac"/>
</dbReference>
<dbReference type="PANTHER" id="PTHR30081">
    <property type="entry name" value="PROTEIN-EXPORT MEMBRANE PROTEIN SEC"/>
    <property type="match status" value="1"/>
</dbReference>
<evidence type="ECO:0000256" key="7">
    <source>
        <dbReference type="ARBA" id="ARBA00023010"/>
    </source>
</evidence>
<dbReference type="RefSeq" id="WP_052538007.1">
    <property type="nucleotide sequence ID" value="NZ_JGVK01000002.1"/>
</dbReference>
<feature type="transmembrane region" description="Helical" evidence="10">
    <location>
        <begin position="190"/>
        <end position="211"/>
    </location>
</feature>
<dbReference type="STRING" id="1179155.CF67_10012"/>
<keyword evidence="7 10" id="KW-0811">Translocation</keyword>
<evidence type="ECO:0000259" key="11">
    <source>
        <dbReference type="Pfam" id="PF02355"/>
    </source>
</evidence>
<dbReference type="GO" id="GO:0043952">
    <property type="term" value="P:protein transport by the Sec complex"/>
    <property type="evidence" value="ECO:0007669"/>
    <property type="project" value="UniProtKB-UniRule"/>
</dbReference>
<reference evidence="12 13" key="1">
    <citation type="submission" date="2014-03" db="EMBL/GenBank/DDBJ databases">
        <title>Selection and divergence in the genomes of co-occurring obligate luminous symbionts with specific hosts.</title>
        <authorList>
            <person name="Hendry T.A."/>
            <person name="de Wet J.R."/>
            <person name="Dunlap P.V."/>
        </authorList>
    </citation>
    <scope>NUCLEOTIDE SEQUENCE [LARGE SCALE GENOMIC DNA]</scope>
    <source>
        <strain evidence="12 13">Ppalp.1</strain>
    </source>
</reference>
<evidence type="ECO:0000313" key="12">
    <source>
        <dbReference type="EMBL" id="KEY91661.1"/>
    </source>
</evidence>
<evidence type="ECO:0000256" key="8">
    <source>
        <dbReference type="ARBA" id="ARBA00023136"/>
    </source>
</evidence>
<organism evidence="12 13">
    <name type="scientific">Candidatus Photodesmus blepharonis</name>
    <dbReference type="NCBI Taxonomy" id="1179155"/>
    <lineage>
        <taxon>Bacteria</taxon>
        <taxon>Pseudomonadati</taxon>
        <taxon>Pseudomonadota</taxon>
        <taxon>Gammaproteobacteria</taxon>
        <taxon>Vibrionales</taxon>
        <taxon>Vibrionaceae</taxon>
        <taxon>Candidatus Photodesmus</taxon>
    </lineage>
</organism>
<dbReference type="FunFam" id="1.20.1640.10:FF:000006">
    <property type="entry name" value="Protein-export membrane protein SecF"/>
    <property type="match status" value="1"/>
</dbReference>
<dbReference type="InterPro" id="IPR022646">
    <property type="entry name" value="SecD/SecF_CS"/>
</dbReference>
<dbReference type="HAMAP" id="MF_01464_B">
    <property type="entry name" value="SecF_B"/>
    <property type="match status" value="1"/>
</dbReference>
<dbReference type="GO" id="GO:0005886">
    <property type="term" value="C:plasma membrane"/>
    <property type="evidence" value="ECO:0007669"/>
    <property type="project" value="UniProtKB-SubCell"/>
</dbReference>